<name>A0A6J1T717_FRAOC</name>
<protein>
    <submittedName>
        <fullName evidence="6 7">Cytoplasmic polyadenylation element-binding protein 1</fullName>
    </submittedName>
</protein>
<feature type="compositionally biased region" description="Polar residues" evidence="2">
    <location>
        <begin position="280"/>
        <end position="289"/>
    </location>
</feature>
<dbReference type="AlphaFoldDB" id="A0A6J1T717"/>
<dbReference type="GO" id="GO:0005634">
    <property type="term" value="C:nucleus"/>
    <property type="evidence" value="ECO:0007669"/>
    <property type="project" value="TreeGrafter"/>
</dbReference>
<feature type="domain" description="RRM" evidence="4">
    <location>
        <begin position="364"/>
        <end position="456"/>
    </location>
</feature>
<reference evidence="6 7" key="2">
    <citation type="submission" date="2025-04" db="UniProtKB">
        <authorList>
            <consortium name="RefSeq"/>
        </authorList>
    </citation>
    <scope>IDENTIFICATION</scope>
    <source>
        <tissue evidence="6 7">Whole organism</tissue>
    </source>
</reference>
<feature type="compositionally biased region" description="Polar residues" evidence="2">
    <location>
        <begin position="150"/>
        <end position="162"/>
    </location>
</feature>
<accession>A0A6J1T717</accession>
<dbReference type="CDD" id="cd12725">
    <property type="entry name" value="RRM2_CPEB1"/>
    <property type="match status" value="1"/>
</dbReference>
<evidence type="ECO:0000313" key="5">
    <source>
        <dbReference type="Proteomes" id="UP000504606"/>
    </source>
</evidence>
<dbReference type="SUPFAM" id="SSF54928">
    <property type="entry name" value="RNA-binding domain, RBD"/>
    <property type="match status" value="1"/>
</dbReference>
<evidence type="ECO:0000313" key="7">
    <source>
        <dbReference type="RefSeq" id="XP_052121166.1"/>
    </source>
</evidence>
<dbReference type="GeneID" id="113213747"/>
<dbReference type="RefSeq" id="XP_026288687.1">
    <property type="nucleotide sequence ID" value="XM_026432902.2"/>
</dbReference>
<dbReference type="OrthoDB" id="10033548at2759"/>
<dbReference type="Gene3D" id="3.30.70.330">
    <property type="match status" value="2"/>
</dbReference>
<evidence type="ECO:0000259" key="3">
    <source>
        <dbReference type="Pfam" id="PF16366"/>
    </source>
</evidence>
<dbReference type="GO" id="GO:0008135">
    <property type="term" value="F:translation factor activity, RNA binding"/>
    <property type="evidence" value="ECO:0007669"/>
    <property type="project" value="TreeGrafter"/>
</dbReference>
<dbReference type="InterPro" id="IPR012677">
    <property type="entry name" value="Nucleotide-bd_a/b_plait_sf"/>
</dbReference>
<evidence type="ECO:0000256" key="1">
    <source>
        <dbReference type="ARBA" id="ARBA00022884"/>
    </source>
</evidence>
<feature type="region of interest" description="Disordered" evidence="2">
    <location>
        <begin position="257"/>
        <end position="322"/>
    </location>
</feature>
<feature type="compositionally biased region" description="Low complexity" evidence="2">
    <location>
        <begin position="298"/>
        <end position="309"/>
    </location>
</feature>
<dbReference type="KEGG" id="foc:113213747"/>
<dbReference type="RefSeq" id="XP_052121166.1">
    <property type="nucleotide sequence ID" value="XM_052265206.1"/>
</dbReference>
<dbReference type="InterPro" id="IPR035979">
    <property type="entry name" value="RBD_domain_sf"/>
</dbReference>
<evidence type="ECO:0000256" key="2">
    <source>
        <dbReference type="SAM" id="MobiDB-lite"/>
    </source>
</evidence>
<feature type="compositionally biased region" description="Gly residues" evidence="2">
    <location>
        <begin position="62"/>
        <end position="79"/>
    </location>
</feature>
<dbReference type="PANTHER" id="PTHR12566:SF9">
    <property type="entry name" value="CYTOPLASMIC POLYADENYLATION ELEMENT-BINDING PROTEIN 1"/>
    <property type="match status" value="1"/>
</dbReference>
<dbReference type="Pfam" id="PF16367">
    <property type="entry name" value="RRM_7"/>
    <property type="match status" value="1"/>
</dbReference>
<dbReference type="GO" id="GO:0000900">
    <property type="term" value="F:mRNA regulatory element binding translation repressor activity"/>
    <property type="evidence" value="ECO:0007669"/>
    <property type="project" value="TreeGrafter"/>
</dbReference>
<dbReference type="GO" id="GO:0043005">
    <property type="term" value="C:neuron projection"/>
    <property type="evidence" value="ECO:0007669"/>
    <property type="project" value="TreeGrafter"/>
</dbReference>
<feature type="region of interest" description="Disordered" evidence="2">
    <location>
        <begin position="62"/>
        <end position="163"/>
    </location>
</feature>
<dbReference type="GO" id="GO:0003730">
    <property type="term" value="F:mRNA 3'-UTR binding"/>
    <property type="evidence" value="ECO:0007669"/>
    <property type="project" value="InterPro"/>
</dbReference>
<dbReference type="GO" id="GO:2000766">
    <property type="term" value="P:negative regulation of cytoplasmic translation"/>
    <property type="evidence" value="ECO:0007669"/>
    <property type="project" value="TreeGrafter"/>
</dbReference>
<dbReference type="InterPro" id="IPR038446">
    <property type="entry name" value="CEBP_ZZ_sf"/>
</dbReference>
<keyword evidence="1" id="KW-0694">RNA-binding</keyword>
<dbReference type="InterPro" id="IPR032296">
    <property type="entry name" value="CEBP_ZZ"/>
</dbReference>
<dbReference type="InterPro" id="IPR000504">
    <property type="entry name" value="RRM_dom"/>
</dbReference>
<dbReference type="Gene3D" id="4.10.640.40">
    <property type="entry name" value="Cytoplasmic polyadenylation element-binding protein, ZZ domain"/>
    <property type="match status" value="1"/>
</dbReference>
<dbReference type="InterPro" id="IPR034819">
    <property type="entry name" value="CPEB"/>
</dbReference>
<evidence type="ECO:0000313" key="6">
    <source>
        <dbReference type="RefSeq" id="XP_026288687.1"/>
    </source>
</evidence>
<evidence type="ECO:0000259" key="4">
    <source>
        <dbReference type="Pfam" id="PF16367"/>
    </source>
</evidence>
<organism evidence="5 6">
    <name type="scientific">Frankliniella occidentalis</name>
    <name type="common">Western flower thrips</name>
    <name type="synonym">Euthrips occidentalis</name>
    <dbReference type="NCBI Taxonomy" id="133901"/>
    <lineage>
        <taxon>Eukaryota</taxon>
        <taxon>Metazoa</taxon>
        <taxon>Ecdysozoa</taxon>
        <taxon>Arthropoda</taxon>
        <taxon>Hexapoda</taxon>
        <taxon>Insecta</taxon>
        <taxon>Pterygota</taxon>
        <taxon>Neoptera</taxon>
        <taxon>Paraneoptera</taxon>
        <taxon>Thysanoptera</taxon>
        <taxon>Terebrantia</taxon>
        <taxon>Thripoidea</taxon>
        <taxon>Thripidae</taxon>
        <taxon>Frankliniella</taxon>
    </lineage>
</organism>
<feature type="domain" description="Cytoplasmic polyadenylation element-binding protein ZZ" evidence="3">
    <location>
        <begin position="548"/>
        <end position="604"/>
    </location>
</feature>
<feature type="region of interest" description="Disordered" evidence="2">
    <location>
        <begin position="1"/>
        <end position="24"/>
    </location>
</feature>
<proteinExistence type="predicted"/>
<gene>
    <name evidence="6 7" type="primary">LOC113213747</name>
</gene>
<dbReference type="GO" id="GO:0043022">
    <property type="term" value="F:ribosome binding"/>
    <property type="evidence" value="ECO:0007669"/>
    <property type="project" value="TreeGrafter"/>
</dbReference>
<feature type="compositionally biased region" description="Polar residues" evidence="2">
    <location>
        <begin position="1"/>
        <end position="16"/>
    </location>
</feature>
<keyword evidence="5" id="KW-1185">Reference proteome</keyword>
<dbReference type="PANTHER" id="PTHR12566">
    <property type="entry name" value="CYTOPLASMIC POLYADENYLATION ELEMENT BINDING PROTEIN CPEB"/>
    <property type="match status" value="1"/>
</dbReference>
<reference evidence="6 7" key="1">
    <citation type="journal article" date="2018" name="Proc. Natl. Acad. Sci. U.S.A.">
        <title>Phylogenomics and the evolution of hemipteroid insects.</title>
        <authorList>
            <person name="Johnson K.P."/>
            <person name="Dietrich C.H."/>
            <person name="Friedrich F."/>
            <person name="Beutel R.G."/>
            <person name="Wipfler B."/>
            <person name="Peters R.S."/>
            <person name="Allen J.M."/>
            <person name="Petersen M."/>
            <person name="Donath A."/>
            <person name="Walden K.K."/>
            <person name="Kozlov A.M."/>
            <person name="Podsiadlowski L."/>
            <person name="Mayer C."/>
            <person name="Meusemann K."/>
            <person name="Vasilikopoulos A."/>
            <person name="Waterhouse R.M."/>
            <person name="Cameron S.L."/>
            <person name="Weirauch C."/>
            <person name="Swanson D.R."/>
            <person name="Percy D.M."/>
            <person name="Hardy N.B."/>
            <person name="Terry I."/>
            <person name="Liu S."/>
            <person name="Zhou X."/>
            <person name="Misof B."/>
            <person name="Robertson H.M."/>
            <person name="Yoshizawa K."/>
        </authorList>
    </citation>
    <scope>NUCLEOTIDE SEQUENCE</scope>
    <source>
        <tissue evidence="6 7">Whole organism</tissue>
    </source>
</reference>
<dbReference type="Proteomes" id="UP000504606">
    <property type="component" value="Unplaced"/>
</dbReference>
<sequence>MPSLQQAGETVSSSDASRLDYPGYMDGTLDDLFPRSPGTDSESLMSIAELLGLNMPRGSLVGAGTGSGSLQGNHVGGRGQVDSQTAPAAPFFMSFSGDDSGYQTSHPGSPLPHDMSSPGKSVAAAARARARLDSAGTFPPLSPSPSPSPTAQGSGPFSPSTSDWRRALDERRLMNSRSNSPESDSSIGSVDNTNLSELMSCLYRHARNRSDSGLSTGLPSNGDQRQQELTNLTNLHALQALTNNNPNLYNYQHDQQLQSPLGSPLSSPLAPPDKAWSPGSLPNSMSGSLPGSPLYMSSPLRGPGPLTTPSTPPSPGSSPMARLSLSLDQHRTQRLSGVSAADCDATCTWSGTLPTRSFENPNFSVKVFLGGVPWDITEPMLAHGLRQFGMVRVEWPVSKQPGVPPPKGYAYIIMECEKQVKALLRSCRSNFSSGGGNWYFKISSKRMKAKDVQVIPWMTSDTNWVRSPSQKLDPEKTVFVGGLHGMLSAHGLAIIMNDLFDGVVYAGIDTDKFKYPIGSARVTFNNNRSFFKAINSRFVTIKTDQFSKKVQLLPYLEDSPCSVCSVQHGPYFCRESSCFRYFCHSCWQWVHAQGHLASHKHLTRSTKSVLALDIRAPTRRDLNRLPVVDGLQ</sequence>
<dbReference type="Pfam" id="PF16366">
    <property type="entry name" value="CEBP_ZZ"/>
    <property type="match status" value="1"/>
</dbReference>
<dbReference type="CDD" id="cd19757">
    <property type="entry name" value="Bbox1"/>
    <property type="match status" value="1"/>
</dbReference>
<dbReference type="GO" id="GO:0045202">
    <property type="term" value="C:synapse"/>
    <property type="evidence" value="ECO:0007669"/>
    <property type="project" value="TreeGrafter"/>
</dbReference>
<dbReference type="FunFam" id="3.30.70.330:FF:000054">
    <property type="entry name" value="Cytoplasmic polyadenylation element-binding protein 1"/>
    <property type="match status" value="1"/>
</dbReference>
<feature type="compositionally biased region" description="Low complexity" evidence="2">
    <location>
        <begin position="257"/>
        <end position="268"/>
    </location>
</feature>
<dbReference type="GO" id="GO:0005737">
    <property type="term" value="C:cytoplasm"/>
    <property type="evidence" value="ECO:0007669"/>
    <property type="project" value="TreeGrafter"/>
</dbReference>